<keyword evidence="1" id="KW-0472">Membrane</keyword>
<evidence type="ECO:0000313" key="2">
    <source>
        <dbReference type="EMBL" id="KAB2328011.1"/>
    </source>
</evidence>
<organism evidence="2 3">
    <name type="scientific">Cytobacillus depressus</name>
    <dbReference type="NCBI Taxonomy" id="1602942"/>
    <lineage>
        <taxon>Bacteria</taxon>
        <taxon>Bacillati</taxon>
        <taxon>Bacillota</taxon>
        <taxon>Bacilli</taxon>
        <taxon>Bacillales</taxon>
        <taxon>Bacillaceae</taxon>
        <taxon>Cytobacillus</taxon>
    </lineage>
</organism>
<keyword evidence="1" id="KW-1133">Transmembrane helix</keyword>
<evidence type="ECO:0000313" key="3">
    <source>
        <dbReference type="Proteomes" id="UP000481030"/>
    </source>
</evidence>
<dbReference type="OrthoDB" id="2662123at2"/>
<comment type="caution">
    <text evidence="2">The sequence shown here is derived from an EMBL/GenBank/DDBJ whole genome shotgun (WGS) entry which is preliminary data.</text>
</comment>
<sequence>MDWVTMIGQLGFPILVSLYLLHRMEKKLDQLSQSIHELAMSLK</sequence>
<keyword evidence="3" id="KW-1185">Reference proteome</keyword>
<keyword evidence="1" id="KW-0812">Transmembrane</keyword>
<dbReference type="InterPro" id="IPR024419">
    <property type="entry name" value="YvrJ"/>
</dbReference>
<reference evidence="2 3" key="1">
    <citation type="journal article" date="2016" name="Antonie Van Leeuwenhoek">
        <title>Bacillus depressus sp. nov., isolated from soil of a sunflower field.</title>
        <authorList>
            <person name="Wei X."/>
            <person name="Xin D."/>
            <person name="Xin Y."/>
            <person name="Zhang H."/>
            <person name="Wang T."/>
            <person name="Zhang J."/>
        </authorList>
    </citation>
    <scope>NUCLEOTIDE SEQUENCE [LARGE SCALE GENOMIC DNA]</scope>
    <source>
        <strain evidence="2 3">BZ1</strain>
    </source>
</reference>
<feature type="transmembrane region" description="Helical" evidence="1">
    <location>
        <begin position="6"/>
        <end position="22"/>
    </location>
</feature>
<evidence type="ECO:0000256" key="1">
    <source>
        <dbReference type="SAM" id="Phobius"/>
    </source>
</evidence>
<dbReference type="RefSeq" id="WP_151537678.1">
    <property type="nucleotide sequence ID" value="NZ_WBOS01000035.1"/>
</dbReference>
<dbReference type="AlphaFoldDB" id="A0A6L3UZ67"/>
<protein>
    <submittedName>
        <fullName evidence="2">YvrJ family protein</fullName>
    </submittedName>
</protein>
<proteinExistence type="predicted"/>
<name>A0A6L3UZ67_9BACI</name>
<accession>A0A6L3UZ67</accession>
<gene>
    <name evidence="2" type="ORF">F7731_26190</name>
</gene>
<dbReference type="Pfam" id="PF12841">
    <property type="entry name" value="YvrJ"/>
    <property type="match status" value="1"/>
</dbReference>
<dbReference type="EMBL" id="WBOS01000035">
    <property type="protein sequence ID" value="KAB2328011.1"/>
    <property type="molecule type" value="Genomic_DNA"/>
</dbReference>
<dbReference type="Proteomes" id="UP000481030">
    <property type="component" value="Unassembled WGS sequence"/>
</dbReference>